<reference evidence="4 5" key="1">
    <citation type="submission" date="2021-04" db="EMBL/GenBank/DDBJ databases">
        <title>Genome analysis of Polyangium sp.</title>
        <authorList>
            <person name="Li Y."/>
            <person name="Wang J."/>
        </authorList>
    </citation>
    <scope>NUCLEOTIDE SEQUENCE [LARGE SCALE GENOMIC DNA]</scope>
    <source>
        <strain evidence="4 5">SDU14</strain>
    </source>
</reference>
<keyword evidence="1" id="KW-0808">Transferase</keyword>
<evidence type="ECO:0000256" key="1">
    <source>
        <dbReference type="ARBA" id="ARBA00022679"/>
    </source>
</evidence>
<evidence type="ECO:0000313" key="4">
    <source>
        <dbReference type="EMBL" id="MDC3980307.1"/>
    </source>
</evidence>
<dbReference type="Gene3D" id="3.40.630.30">
    <property type="match status" value="1"/>
</dbReference>
<dbReference type="Proteomes" id="UP001151081">
    <property type="component" value="Unassembled WGS sequence"/>
</dbReference>
<keyword evidence="2" id="KW-0012">Acyltransferase</keyword>
<comment type="caution">
    <text evidence="4">The sequence shown here is derived from an EMBL/GenBank/DDBJ whole genome shotgun (WGS) entry which is preliminary data.</text>
</comment>
<evidence type="ECO:0000313" key="5">
    <source>
        <dbReference type="Proteomes" id="UP001151081"/>
    </source>
</evidence>
<dbReference type="InterPro" id="IPR017255">
    <property type="entry name" value="AcTrfase_GNAT_prd"/>
</dbReference>
<evidence type="ECO:0000259" key="3">
    <source>
        <dbReference type="PROSITE" id="PS51186"/>
    </source>
</evidence>
<proteinExistence type="predicted"/>
<dbReference type="PIRSF" id="PIRSF037663">
    <property type="entry name" value="Acetyltransf_GNAT_prd"/>
    <property type="match status" value="1"/>
</dbReference>
<dbReference type="GO" id="GO:0016747">
    <property type="term" value="F:acyltransferase activity, transferring groups other than amino-acyl groups"/>
    <property type="evidence" value="ECO:0007669"/>
    <property type="project" value="InterPro"/>
</dbReference>
<accession>A0A9X3WXU6</accession>
<organism evidence="4 5">
    <name type="scientific">Polyangium jinanense</name>
    <dbReference type="NCBI Taxonomy" id="2829994"/>
    <lineage>
        <taxon>Bacteria</taxon>
        <taxon>Pseudomonadati</taxon>
        <taxon>Myxococcota</taxon>
        <taxon>Polyangia</taxon>
        <taxon>Polyangiales</taxon>
        <taxon>Polyangiaceae</taxon>
        <taxon>Polyangium</taxon>
    </lineage>
</organism>
<dbReference type="EMBL" id="JAGTJJ010000002">
    <property type="protein sequence ID" value="MDC3980307.1"/>
    <property type="molecule type" value="Genomic_DNA"/>
</dbReference>
<dbReference type="CDD" id="cd04301">
    <property type="entry name" value="NAT_SF"/>
    <property type="match status" value="1"/>
</dbReference>
<sequence>MIRSPRTSDIKAVFAVERDVFGTHVYPDFFFRQALDLWGDTFFVADGENGALDGYVIGAPCHEPGVMWVLSLAVRGASRGRGIGKALMQEVLAAMKARGITSAKLTVHPDNGAVTLYQNLGFEIITKDPHYFGENDPRLVMELRFTGALRSNPA</sequence>
<dbReference type="Pfam" id="PF00583">
    <property type="entry name" value="Acetyltransf_1"/>
    <property type="match status" value="1"/>
</dbReference>
<dbReference type="RefSeq" id="WP_272417342.1">
    <property type="nucleotide sequence ID" value="NZ_JAGTJJ010000002.1"/>
</dbReference>
<dbReference type="SUPFAM" id="SSF55729">
    <property type="entry name" value="Acyl-CoA N-acyltransferases (Nat)"/>
    <property type="match status" value="1"/>
</dbReference>
<feature type="domain" description="N-acetyltransferase" evidence="3">
    <location>
        <begin position="1"/>
        <end position="146"/>
    </location>
</feature>
<evidence type="ECO:0000256" key="2">
    <source>
        <dbReference type="ARBA" id="ARBA00023315"/>
    </source>
</evidence>
<name>A0A9X3WXU6_9BACT</name>
<keyword evidence="5" id="KW-1185">Reference proteome</keyword>
<gene>
    <name evidence="4" type="ORF">KEG57_07375</name>
</gene>
<protein>
    <submittedName>
        <fullName evidence="4">GNAT family N-acetyltransferase</fullName>
    </submittedName>
</protein>
<dbReference type="InterPro" id="IPR000182">
    <property type="entry name" value="GNAT_dom"/>
</dbReference>
<dbReference type="PROSITE" id="PS51186">
    <property type="entry name" value="GNAT"/>
    <property type="match status" value="1"/>
</dbReference>
<dbReference type="PANTHER" id="PTHR43072">
    <property type="entry name" value="N-ACETYLTRANSFERASE"/>
    <property type="match status" value="1"/>
</dbReference>
<dbReference type="AlphaFoldDB" id="A0A9X3WXU6"/>
<dbReference type="PANTHER" id="PTHR43072:SF51">
    <property type="entry name" value="ABC SUPERFAMILY TRANSPORT PROTEIN"/>
    <property type="match status" value="1"/>
</dbReference>
<dbReference type="InterPro" id="IPR016181">
    <property type="entry name" value="Acyl_CoA_acyltransferase"/>
</dbReference>